<accession>A0A2G8SVA0</accession>
<feature type="region of interest" description="Disordered" evidence="2">
    <location>
        <begin position="473"/>
        <end position="498"/>
    </location>
</feature>
<evidence type="ECO:0000313" key="3">
    <source>
        <dbReference type="EMBL" id="PIL37691.1"/>
    </source>
</evidence>
<evidence type="ECO:0000256" key="2">
    <source>
        <dbReference type="SAM" id="MobiDB-lite"/>
    </source>
</evidence>
<dbReference type="InterPro" id="IPR050452">
    <property type="entry name" value="Metacaspase"/>
</dbReference>
<dbReference type="GO" id="GO:0004197">
    <property type="term" value="F:cysteine-type endopeptidase activity"/>
    <property type="evidence" value="ECO:0007669"/>
    <property type="project" value="TreeGrafter"/>
</dbReference>
<organism evidence="3 4">
    <name type="scientific">Ganoderma sinense ZZ0214-1</name>
    <dbReference type="NCBI Taxonomy" id="1077348"/>
    <lineage>
        <taxon>Eukaryota</taxon>
        <taxon>Fungi</taxon>
        <taxon>Dikarya</taxon>
        <taxon>Basidiomycota</taxon>
        <taxon>Agaricomycotina</taxon>
        <taxon>Agaricomycetes</taxon>
        <taxon>Polyporales</taxon>
        <taxon>Polyporaceae</taxon>
        <taxon>Ganoderma</taxon>
    </lineage>
</organism>
<comment type="similarity">
    <text evidence="1">Belongs to the peptidase C14B family.</text>
</comment>
<dbReference type="AlphaFoldDB" id="A0A2G8SVA0"/>
<dbReference type="GO" id="GO:0005737">
    <property type="term" value="C:cytoplasm"/>
    <property type="evidence" value="ECO:0007669"/>
    <property type="project" value="TreeGrafter"/>
</dbReference>
<dbReference type="OrthoDB" id="2727133at2759"/>
<reference evidence="3 4" key="1">
    <citation type="journal article" date="2015" name="Sci. Rep.">
        <title>Chromosome-level genome map provides insights into diverse defense mechanisms in the medicinal fungus Ganoderma sinense.</title>
        <authorList>
            <person name="Zhu Y."/>
            <person name="Xu J."/>
            <person name="Sun C."/>
            <person name="Zhou S."/>
            <person name="Xu H."/>
            <person name="Nelson D.R."/>
            <person name="Qian J."/>
            <person name="Song J."/>
            <person name="Luo H."/>
            <person name="Xiang L."/>
            <person name="Li Y."/>
            <person name="Xu Z."/>
            <person name="Ji A."/>
            <person name="Wang L."/>
            <person name="Lu S."/>
            <person name="Hayward A."/>
            <person name="Sun W."/>
            <person name="Li X."/>
            <person name="Schwartz D.C."/>
            <person name="Wang Y."/>
            <person name="Chen S."/>
        </authorList>
    </citation>
    <scope>NUCLEOTIDE SEQUENCE [LARGE SCALE GENOMIC DNA]</scope>
    <source>
        <strain evidence="3 4">ZZ0214-1</strain>
    </source>
</reference>
<name>A0A2G8SVA0_9APHY</name>
<protein>
    <submittedName>
        <fullName evidence="3">Uncharacterized protein</fullName>
    </submittedName>
</protein>
<dbReference type="PANTHER" id="PTHR48104:SF30">
    <property type="entry name" value="METACASPASE-1"/>
    <property type="match status" value="1"/>
</dbReference>
<comment type="caution">
    <text evidence="3">The sequence shown here is derived from an EMBL/GenBank/DDBJ whole genome shotgun (WGS) entry which is preliminary data.</text>
</comment>
<dbReference type="Gene3D" id="3.40.50.12660">
    <property type="match status" value="1"/>
</dbReference>
<dbReference type="EMBL" id="AYKW01000001">
    <property type="protein sequence ID" value="PIL37691.1"/>
    <property type="molecule type" value="Genomic_DNA"/>
</dbReference>
<proteinExistence type="inferred from homology"/>
<sequence length="544" mass="61139">MYIYNGKLDYDWYAKNECFTLVFPAGFALHDPICAHWQWSTDTNGRDNVNQSQPGLITEVSKTIEQYSLTAIIDYYTFEITLASNRRSVTLVLTRPSKGRSSQATLALSYADNIQFPTTVTYTGKLNYYQYATNEMITLILPAGISSDAPVGLYYQFTKDDNGVAKRNGAEVGTLSDMTNGTDGTVIAFFRSSYYHYQFTFSADENTVSTIMVDPSSTPPQPTIALERAPSTKARPPIGVKKALIIRFDTGSDDGIFMVRDMLTRDLGFDTADVEMMFFDIDERDKKSRTGPQDPPTATRFRDKFIWHLLSGARSGDVRFLYVDAHGTVWPDEHSGEVDNEDEGWTLAKDDKGKGKEVVYDDWLSKTIREHLKPGVNLTILTSSCMGGGMLDPHTPGLLLAGCHETQFNVKALRVPVVDDPDRTQIVDPWIYAVTKMINRRVKRKGGVPTYTELFNEAKRYISSILNDSRFDRRQYLGPSPDETKPVPRNMNSEPITSHQDPQLIFYDGFINADAERFLFPIAAPTGSDASQDASTRRYPLDEL</sequence>
<evidence type="ECO:0000313" key="4">
    <source>
        <dbReference type="Proteomes" id="UP000230002"/>
    </source>
</evidence>
<evidence type="ECO:0000256" key="1">
    <source>
        <dbReference type="ARBA" id="ARBA00009005"/>
    </source>
</evidence>
<dbReference type="GO" id="GO:0006508">
    <property type="term" value="P:proteolysis"/>
    <property type="evidence" value="ECO:0007669"/>
    <property type="project" value="TreeGrafter"/>
</dbReference>
<keyword evidence="4" id="KW-1185">Reference proteome</keyword>
<gene>
    <name evidence="3" type="ORF">GSI_01385</name>
</gene>
<dbReference type="Proteomes" id="UP000230002">
    <property type="component" value="Unassembled WGS sequence"/>
</dbReference>
<dbReference type="PANTHER" id="PTHR48104">
    <property type="entry name" value="METACASPASE-4"/>
    <property type="match status" value="1"/>
</dbReference>